<accession>A0AAD3H6Q6</accession>
<name>A0AAD3H6Q6_9STRA</name>
<dbReference type="Proteomes" id="UP001054902">
    <property type="component" value="Unassembled WGS sequence"/>
</dbReference>
<keyword evidence="4" id="KW-1185">Reference proteome</keyword>
<evidence type="ECO:0000313" key="3">
    <source>
        <dbReference type="EMBL" id="GFH52038.1"/>
    </source>
</evidence>
<dbReference type="AlphaFoldDB" id="A0AAD3H6Q6"/>
<dbReference type="EMBL" id="BLLK01000045">
    <property type="protein sequence ID" value="GFH52038.1"/>
    <property type="molecule type" value="Genomic_DNA"/>
</dbReference>
<evidence type="ECO:0000313" key="4">
    <source>
        <dbReference type="Proteomes" id="UP001054902"/>
    </source>
</evidence>
<dbReference type="GO" id="GO:0016042">
    <property type="term" value="P:lipid catabolic process"/>
    <property type="evidence" value="ECO:0007669"/>
    <property type="project" value="InterPro"/>
</dbReference>
<reference evidence="3 4" key="1">
    <citation type="journal article" date="2021" name="Sci. Rep.">
        <title>The genome of the diatom Chaetoceros tenuissimus carries an ancient integrated fragment of an extant virus.</title>
        <authorList>
            <person name="Hongo Y."/>
            <person name="Kimura K."/>
            <person name="Takaki Y."/>
            <person name="Yoshida Y."/>
            <person name="Baba S."/>
            <person name="Kobayashi G."/>
            <person name="Nagasaki K."/>
            <person name="Hano T."/>
            <person name="Tomaru Y."/>
        </authorList>
    </citation>
    <scope>NUCLEOTIDE SEQUENCE [LARGE SCALE GENOMIC DNA]</scope>
    <source>
        <strain evidence="3 4">NIES-3715</strain>
    </source>
</reference>
<comment type="caution">
    <text evidence="3">The sequence shown here is derived from an EMBL/GenBank/DDBJ whole genome shotgun (WGS) entry which is preliminary data.</text>
</comment>
<feature type="signal peptide" evidence="2">
    <location>
        <begin position="1"/>
        <end position="20"/>
    </location>
</feature>
<feature type="region of interest" description="Disordered" evidence="1">
    <location>
        <begin position="229"/>
        <end position="249"/>
    </location>
</feature>
<evidence type="ECO:0000256" key="2">
    <source>
        <dbReference type="SAM" id="SignalP"/>
    </source>
</evidence>
<protein>
    <submittedName>
        <fullName evidence="3">Uncharacterized protein</fullName>
    </submittedName>
</protein>
<dbReference type="PANTHER" id="PTHR12824:SF8">
    <property type="entry name" value="GXIVSPLA2, ISOFORM A"/>
    <property type="match status" value="1"/>
</dbReference>
<dbReference type="GO" id="GO:0005576">
    <property type="term" value="C:extracellular region"/>
    <property type="evidence" value="ECO:0007669"/>
    <property type="project" value="InterPro"/>
</dbReference>
<sequence>MKSSHLQNILLATVCSLAYGQFEEFGSQRNCPAFKCNEEETPTPKTALSFTSTGCNNIGGGGFSMSGMGMNNQDEAILPCCDLYHSCVQLCSMTKAFCDNNFEKCMDSKCQSITNPEKKKTCETSVQTKKLMMQFSQCKDFNEGQRKNCRCVKNDVLEHERVKIVESFYNKYNPSGVSKVKALVEKSNDGKKFAGLIYQLLKKYPKSIKRIKDPQQKILDDIMNGKLKTNDDKEEVASGDEDAGERIEL</sequence>
<dbReference type="GO" id="GO:0004623">
    <property type="term" value="F:phospholipase A2 activity"/>
    <property type="evidence" value="ECO:0007669"/>
    <property type="project" value="InterPro"/>
</dbReference>
<gene>
    <name evidence="3" type="ORF">CTEN210_08514</name>
</gene>
<proteinExistence type="predicted"/>
<feature type="compositionally biased region" description="Acidic residues" evidence="1">
    <location>
        <begin position="232"/>
        <end position="243"/>
    </location>
</feature>
<evidence type="ECO:0000256" key="1">
    <source>
        <dbReference type="SAM" id="MobiDB-lite"/>
    </source>
</evidence>
<organism evidence="3 4">
    <name type="scientific">Chaetoceros tenuissimus</name>
    <dbReference type="NCBI Taxonomy" id="426638"/>
    <lineage>
        <taxon>Eukaryota</taxon>
        <taxon>Sar</taxon>
        <taxon>Stramenopiles</taxon>
        <taxon>Ochrophyta</taxon>
        <taxon>Bacillariophyta</taxon>
        <taxon>Coscinodiscophyceae</taxon>
        <taxon>Chaetocerotophycidae</taxon>
        <taxon>Chaetocerotales</taxon>
        <taxon>Chaetocerotaceae</taxon>
        <taxon>Chaetoceros</taxon>
    </lineage>
</organism>
<dbReference type="Pfam" id="PF06951">
    <property type="entry name" value="PLA2G12"/>
    <property type="match status" value="1"/>
</dbReference>
<keyword evidence="2" id="KW-0732">Signal</keyword>
<feature type="chain" id="PRO_5042019425" evidence="2">
    <location>
        <begin position="21"/>
        <end position="249"/>
    </location>
</feature>
<dbReference type="GO" id="GO:0005509">
    <property type="term" value="F:calcium ion binding"/>
    <property type="evidence" value="ECO:0007669"/>
    <property type="project" value="InterPro"/>
</dbReference>
<dbReference type="InterPro" id="IPR010711">
    <property type="entry name" value="PLA2G12"/>
</dbReference>
<dbReference type="PANTHER" id="PTHR12824">
    <property type="entry name" value="GROUP XII SECRETORY PHOSPHOLIPASE A2 FAMILY MEMBER"/>
    <property type="match status" value="1"/>
</dbReference>